<dbReference type="NCBIfam" id="TIGR01352">
    <property type="entry name" value="tonB_Cterm"/>
    <property type="match status" value="1"/>
</dbReference>
<evidence type="ECO:0000256" key="9">
    <source>
        <dbReference type="ARBA" id="ARBA00023136"/>
    </source>
</evidence>
<keyword evidence="5" id="KW-0997">Cell inner membrane</keyword>
<evidence type="ECO:0000256" key="3">
    <source>
        <dbReference type="ARBA" id="ARBA00022448"/>
    </source>
</evidence>
<dbReference type="InterPro" id="IPR006260">
    <property type="entry name" value="TonB/TolA_C"/>
</dbReference>
<keyword evidence="9 11" id="KW-0472">Membrane</keyword>
<dbReference type="GO" id="GO:0015891">
    <property type="term" value="P:siderophore transport"/>
    <property type="evidence" value="ECO:0007669"/>
    <property type="project" value="InterPro"/>
</dbReference>
<dbReference type="SUPFAM" id="SSF74653">
    <property type="entry name" value="TolA/TonB C-terminal domain"/>
    <property type="match status" value="1"/>
</dbReference>
<keyword evidence="7" id="KW-0653">Protein transport</keyword>
<dbReference type="InterPro" id="IPR037682">
    <property type="entry name" value="TonB_C"/>
</dbReference>
<dbReference type="PROSITE" id="PS52015">
    <property type="entry name" value="TONB_CTD"/>
    <property type="match status" value="1"/>
</dbReference>
<dbReference type="GO" id="GO:0015031">
    <property type="term" value="P:protein transport"/>
    <property type="evidence" value="ECO:0007669"/>
    <property type="project" value="UniProtKB-KW"/>
</dbReference>
<keyword evidence="3" id="KW-0813">Transport</keyword>
<reference evidence="14" key="3">
    <citation type="submission" date="2018-04" db="EMBL/GenBank/DDBJ databases">
        <authorList>
            <person name="Sheh A."/>
            <person name="Shen Z."/>
            <person name="Mannion A.J."/>
            <person name="Fox J.G."/>
        </authorList>
    </citation>
    <scope>NUCLEOTIDE SEQUENCE</scope>
    <source>
        <strain evidence="14">MIT 97-6194</strain>
    </source>
</reference>
<dbReference type="EMBL" id="JRMP02000002">
    <property type="protein sequence ID" value="TLD95509.1"/>
    <property type="molecule type" value="Genomic_DNA"/>
</dbReference>
<evidence type="ECO:0000313" key="16">
    <source>
        <dbReference type="Proteomes" id="UP000477070"/>
    </source>
</evidence>
<name>A0A347VTN7_9HELI</name>
<evidence type="ECO:0000313" key="14">
    <source>
        <dbReference type="EMBL" id="TLD95509.1"/>
    </source>
</evidence>
<reference evidence="14 15" key="1">
    <citation type="journal article" date="2014" name="Genome Announc.">
        <title>Draft genome sequences of eight enterohepatic helicobacter species isolated from both laboratory and wild rodents.</title>
        <authorList>
            <person name="Sheh A."/>
            <person name="Shen Z."/>
            <person name="Fox J.G."/>
        </authorList>
    </citation>
    <scope>NUCLEOTIDE SEQUENCE [LARGE SCALE GENOMIC DNA]</scope>
    <source>
        <strain evidence="14 15">MIT 97-6194</strain>
    </source>
</reference>
<dbReference type="Proteomes" id="UP000477070">
    <property type="component" value="Unassembled WGS sequence"/>
</dbReference>
<reference evidence="13 16" key="4">
    <citation type="submission" date="2019-12" db="EMBL/GenBank/DDBJ databases">
        <title>Multi-Generational Helicobacter saguini Isolates.</title>
        <authorList>
            <person name="Mannion A."/>
            <person name="Shen Z."/>
            <person name="Fox J.G."/>
        </authorList>
    </citation>
    <scope>NUCLEOTIDE SEQUENCE [LARGE SCALE GENOMIC DNA]</scope>
    <source>
        <strain evidence="13">16-048</strain>
        <strain evidence="16">16-048 (F4)</strain>
    </source>
</reference>
<proteinExistence type="inferred from homology"/>
<comment type="similarity">
    <text evidence="2">Belongs to the TonB family.</text>
</comment>
<comment type="caution">
    <text evidence="14">The sequence shown here is derived from an EMBL/GenBank/DDBJ whole genome shotgun (WGS) entry which is preliminary data.</text>
</comment>
<dbReference type="OrthoDB" id="5398495at2"/>
<evidence type="ECO:0000259" key="12">
    <source>
        <dbReference type="PROSITE" id="PS52015"/>
    </source>
</evidence>
<feature type="domain" description="TonB C-terminal" evidence="12">
    <location>
        <begin position="175"/>
        <end position="264"/>
    </location>
</feature>
<feature type="transmembrane region" description="Helical" evidence="11">
    <location>
        <begin position="23"/>
        <end position="42"/>
    </location>
</feature>
<dbReference type="GO" id="GO:0098797">
    <property type="term" value="C:plasma membrane protein complex"/>
    <property type="evidence" value="ECO:0007669"/>
    <property type="project" value="TreeGrafter"/>
</dbReference>
<organism evidence="14 15">
    <name type="scientific">Helicobacter saguini</name>
    <dbReference type="NCBI Taxonomy" id="1548018"/>
    <lineage>
        <taxon>Bacteria</taxon>
        <taxon>Pseudomonadati</taxon>
        <taxon>Campylobacterota</taxon>
        <taxon>Epsilonproteobacteria</taxon>
        <taxon>Campylobacterales</taxon>
        <taxon>Helicobacteraceae</taxon>
        <taxon>Helicobacter</taxon>
    </lineage>
</organism>
<dbReference type="AlphaFoldDB" id="A0A347VTN7"/>
<feature type="compositionally biased region" description="Basic and acidic residues" evidence="10">
    <location>
        <begin position="76"/>
        <end position="86"/>
    </location>
</feature>
<feature type="region of interest" description="Disordered" evidence="10">
    <location>
        <begin position="66"/>
        <end position="158"/>
    </location>
</feature>
<feature type="compositionally biased region" description="Basic and acidic residues" evidence="10">
    <location>
        <begin position="114"/>
        <end position="125"/>
    </location>
</feature>
<dbReference type="InterPro" id="IPR051045">
    <property type="entry name" value="TonB-dependent_transducer"/>
</dbReference>
<dbReference type="InterPro" id="IPR003538">
    <property type="entry name" value="TonB"/>
</dbReference>
<evidence type="ECO:0000256" key="1">
    <source>
        <dbReference type="ARBA" id="ARBA00004383"/>
    </source>
</evidence>
<evidence type="ECO:0000256" key="5">
    <source>
        <dbReference type="ARBA" id="ARBA00022519"/>
    </source>
</evidence>
<feature type="compositionally biased region" description="Polar residues" evidence="10">
    <location>
        <begin position="149"/>
        <end position="158"/>
    </location>
</feature>
<keyword evidence="15" id="KW-1185">Reference proteome</keyword>
<dbReference type="STRING" id="1548018.LS64_12150"/>
<reference evidence="14 15" key="2">
    <citation type="journal article" date="2016" name="Infect. Immun.">
        <title>Helicobacter saguini, a Novel Helicobacter Isolated from Cotton-Top Tamarins with Ulcerative Colitis, Has Proinflammatory Properties and Induces Typhlocolitis and Dysplasia in Gnotobiotic IL-10-/- Mice.</title>
        <authorList>
            <person name="Shen Z."/>
            <person name="Mannion A."/>
            <person name="Whary M.T."/>
            <person name="Muthupalani S."/>
            <person name="Sheh A."/>
            <person name="Feng Y."/>
            <person name="Gong G."/>
            <person name="Vandamme P."/>
            <person name="Holcombe H.R."/>
            <person name="Paster B.J."/>
            <person name="Fox J.G."/>
        </authorList>
    </citation>
    <scope>NUCLEOTIDE SEQUENCE [LARGE SCALE GENOMIC DNA]</scope>
    <source>
        <strain evidence="14 15">MIT 97-6194</strain>
    </source>
</reference>
<keyword evidence="4" id="KW-1003">Cell membrane</keyword>
<dbReference type="GO" id="GO:0030288">
    <property type="term" value="C:outer membrane-bounded periplasmic space"/>
    <property type="evidence" value="ECO:0007669"/>
    <property type="project" value="InterPro"/>
</dbReference>
<protein>
    <submittedName>
        <fullName evidence="14">Energy transducer TonB</fullName>
    </submittedName>
    <submittedName>
        <fullName evidence="13">TonB family protein</fullName>
    </submittedName>
</protein>
<evidence type="ECO:0000313" key="13">
    <source>
        <dbReference type="EMBL" id="MWV69656.1"/>
    </source>
</evidence>
<evidence type="ECO:0000256" key="10">
    <source>
        <dbReference type="SAM" id="MobiDB-lite"/>
    </source>
</evidence>
<dbReference type="Gene3D" id="3.30.1150.10">
    <property type="match status" value="1"/>
</dbReference>
<evidence type="ECO:0000256" key="7">
    <source>
        <dbReference type="ARBA" id="ARBA00022927"/>
    </source>
</evidence>
<keyword evidence="8 11" id="KW-1133">Transmembrane helix</keyword>
<evidence type="ECO:0000256" key="4">
    <source>
        <dbReference type="ARBA" id="ARBA00022475"/>
    </source>
</evidence>
<sequence>MTNLESTHNEVIDDPVFYKNSSFYGGTLAFVGAVAIFFYTAYHHSESWKEKEDGDNFVTLNLSAFAPPSNDPIAEEIQKPKPQEHKKEKKPKKKEEIQAPPKDEPAPYQAQQEVVKETEVAKDDTPTPEVAQNEVKPTPDDVKEGDRATTVQSSPDANSTQNIKVMRYSEGVENAFLKAIRAAIEKRHEYPNLARQRGYEGEVLVKFLIDDKGQVSHIQVVRTSKHPILDKAAVKTLKRACRDFPKPDETTFIEIPIAYVLTRG</sequence>
<dbReference type="RefSeq" id="WP_034573371.1">
    <property type="nucleotide sequence ID" value="NZ_JRMP02000002.1"/>
</dbReference>
<dbReference type="PRINTS" id="PR01374">
    <property type="entry name" value="TONBPROTEIN"/>
</dbReference>
<gene>
    <name evidence="13" type="ORF">DCO61_06480</name>
    <name evidence="14" type="ORF">LS64_001175</name>
</gene>
<dbReference type="PANTHER" id="PTHR33446:SF2">
    <property type="entry name" value="PROTEIN TONB"/>
    <property type="match status" value="1"/>
</dbReference>
<dbReference type="Proteomes" id="UP000029714">
    <property type="component" value="Unassembled WGS sequence"/>
</dbReference>
<dbReference type="GO" id="GO:0055085">
    <property type="term" value="P:transmembrane transport"/>
    <property type="evidence" value="ECO:0007669"/>
    <property type="project" value="InterPro"/>
</dbReference>
<evidence type="ECO:0000256" key="2">
    <source>
        <dbReference type="ARBA" id="ARBA00006555"/>
    </source>
</evidence>
<dbReference type="EMBL" id="QBIU01000001">
    <property type="protein sequence ID" value="MWV69656.1"/>
    <property type="molecule type" value="Genomic_DNA"/>
</dbReference>
<comment type="subcellular location">
    <subcellularLocation>
        <location evidence="1">Cell inner membrane</location>
        <topology evidence="1">Single-pass membrane protein</topology>
        <orientation evidence="1">Periplasmic side</orientation>
    </subcellularLocation>
</comment>
<evidence type="ECO:0000256" key="6">
    <source>
        <dbReference type="ARBA" id="ARBA00022692"/>
    </source>
</evidence>
<feature type="compositionally biased region" description="Basic and acidic residues" evidence="10">
    <location>
        <begin position="93"/>
        <end position="105"/>
    </location>
</feature>
<dbReference type="Pfam" id="PF03544">
    <property type="entry name" value="TonB_C"/>
    <property type="match status" value="1"/>
</dbReference>
<feature type="compositionally biased region" description="Basic and acidic residues" evidence="10">
    <location>
        <begin position="137"/>
        <end position="147"/>
    </location>
</feature>
<evidence type="ECO:0000256" key="8">
    <source>
        <dbReference type="ARBA" id="ARBA00022989"/>
    </source>
</evidence>
<evidence type="ECO:0000256" key="11">
    <source>
        <dbReference type="SAM" id="Phobius"/>
    </source>
</evidence>
<keyword evidence="6 11" id="KW-0812">Transmembrane</keyword>
<accession>A0A347VTN7</accession>
<evidence type="ECO:0000313" key="15">
    <source>
        <dbReference type="Proteomes" id="UP000029714"/>
    </source>
</evidence>
<dbReference type="GO" id="GO:0031992">
    <property type="term" value="F:energy transducer activity"/>
    <property type="evidence" value="ECO:0007669"/>
    <property type="project" value="InterPro"/>
</dbReference>
<dbReference type="PANTHER" id="PTHR33446">
    <property type="entry name" value="PROTEIN TONB-RELATED"/>
    <property type="match status" value="1"/>
</dbReference>